<sequence>SEFECKFANPNFNFSATFPLLQLLKPKTQTKPYQYLLLFSIPFWDCFILPFFHSFHLQFLPLFTVFFFLFLLSMNHPHLPPPPSTPNPPTKMLKECGNCGSQGRWILHHVRIRGINRRLCTSCVLRLHPSSFCPSCFQFYDLSVSPHPSNRFTCSKCSSITHSHCVVNPACPDPQLLSSTSSSSYLCPPCAKPNFSFFDLDSKPRISPKSIDRKTAVVLLCAAKIASTSMGKAAIVARADAERKVREAAMARKRAREALEHVGFVLARERARRKEEASVEVSGSGNLGMKEKERNRNLGPTVKAENAFEIPAVSTLNTGTALTQRRESLNGFVRQMSMVKNEVAASMEESARHKNVEVAERLQSNNNIGLLNEKEKNENGEVEHVKNDHIGGTVNTTK</sequence>
<name>A0A9I9D981_CUCME</name>
<dbReference type="Gramene" id="MELO3C015242.2.1">
    <property type="protein sequence ID" value="MELO3C015242.2.1"/>
    <property type="gene ID" value="MELO3C015242.2"/>
</dbReference>
<keyword evidence="1" id="KW-0812">Transmembrane</keyword>
<dbReference type="EnsemblPlants" id="MELO3C015242.2.1">
    <property type="protein sequence ID" value="MELO3C015242.2.1"/>
    <property type="gene ID" value="MELO3C015242.2"/>
</dbReference>
<organism evidence="2">
    <name type="scientific">Cucumis melo</name>
    <name type="common">Muskmelon</name>
    <dbReference type="NCBI Taxonomy" id="3656"/>
    <lineage>
        <taxon>Eukaryota</taxon>
        <taxon>Viridiplantae</taxon>
        <taxon>Streptophyta</taxon>
        <taxon>Embryophyta</taxon>
        <taxon>Tracheophyta</taxon>
        <taxon>Spermatophyta</taxon>
        <taxon>Magnoliopsida</taxon>
        <taxon>eudicotyledons</taxon>
        <taxon>Gunneridae</taxon>
        <taxon>Pentapetalae</taxon>
        <taxon>rosids</taxon>
        <taxon>fabids</taxon>
        <taxon>Cucurbitales</taxon>
        <taxon>Cucurbitaceae</taxon>
        <taxon>Benincaseae</taxon>
        <taxon>Cucumis</taxon>
    </lineage>
</organism>
<reference evidence="2" key="1">
    <citation type="submission" date="2023-03" db="UniProtKB">
        <authorList>
            <consortium name="EnsemblPlants"/>
        </authorList>
    </citation>
    <scope>IDENTIFICATION</scope>
</reference>
<protein>
    <recommendedName>
        <fullName evidence="3">DNA binding protein</fullName>
    </recommendedName>
</protein>
<dbReference type="AlphaFoldDB" id="A0A9I9D981"/>
<evidence type="ECO:0000256" key="1">
    <source>
        <dbReference type="SAM" id="Phobius"/>
    </source>
</evidence>
<keyword evidence="1" id="KW-1133">Transmembrane helix</keyword>
<keyword evidence="1" id="KW-0472">Membrane</keyword>
<evidence type="ECO:0008006" key="3">
    <source>
        <dbReference type="Google" id="ProtNLM"/>
    </source>
</evidence>
<proteinExistence type="predicted"/>
<feature type="transmembrane region" description="Helical" evidence="1">
    <location>
        <begin position="33"/>
        <end position="52"/>
    </location>
</feature>
<dbReference type="PANTHER" id="PTHR34451">
    <property type="entry name" value="PHD FINGER FAMILY PROTEIN"/>
    <property type="match status" value="1"/>
</dbReference>
<evidence type="ECO:0000313" key="2">
    <source>
        <dbReference type="EnsemblPlants" id="MELO3C015242.2.1"/>
    </source>
</evidence>
<accession>A0A9I9D981</accession>
<dbReference type="PANTHER" id="PTHR34451:SF15">
    <property type="entry name" value="PHD-TYPE DOMAIN-CONTAINING PROTEIN"/>
    <property type="match status" value="1"/>
</dbReference>